<evidence type="ECO:0000256" key="4">
    <source>
        <dbReference type="HAMAP-Rule" id="MF_00214"/>
    </source>
</evidence>
<keyword evidence="4" id="KW-0057">Aromatic amino acid biosynthesis</keyword>
<comment type="caution">
    <text evidence="4">Lacks conserved residue(s) required for the propagation of feature annotation.</text>
</comment>
<comment type="similarity">
    <text evidence="4">Belongs to the type-I 3-dehydroquinase family.</text>
</comment>
<accession>G7WKX8</accession>
<dbReference type="Proteomes" id="UP000005877">
    <property type="component" value="Chromosome"/>
</dbReference>
<dbReference type="HAMAP" id="MF_00214">
    <property type="entry name" value="AroD"/>
    <property type="match status" value="1"/>
</dbReference>
<dbReference type="GO" id="GO:0009423">
    <property type="term" value="P:chorismate biosynthetic process"/>
    <property type="evidence" value="ECO:0007669"/>
    <property type="project" value="UniProtKB-UniRule"/>
</dbReference>
<dbReference type="STRING" id="1110509.Mhar_0788"/>
<comment type="subunit">
    <text evidence="4">Homodimer.</text>
</comment>
<dbReference type="CDD" id="cd00502">
    <property type="entry name" value="DHQase_I"/>
    <property type="match status" value="1"/>
</dbReference>
<dbReference type="GO" id="GO:0008652">
    <property type="term" value="P:amino acid biosynthetic process"/>
    <property type="evidence" value="ECO:0007669"/>
    <property type="project" value="UniProtKB-KW"/>
</dbReference>
<dbReference type="AlphaFoldDB" id="G7WKX8"/>
<evidence type="ECO:0000256" key="2">
    <source>
        <dbReference type="ARBA" id="ARBA00023239"/>
    </source>
</evidence>
<dbReference type="GO" id="GO:0003855">
    <property type="term" value="F:3-dehydroquinate dehydratase activity"/>
    <property type="evidence" value="ECO:0007669"/>
    <property type="project" value="UniProtKB-UniRule"/>
</dbReference>
<feature type="binding site" evidence="4">
    <location>
        <position position="248"/>
    </location>
    <ligand>
        <name>3-dehydroquinate</name>
        <dbReference type="ChEBI" id="CHEBI:32364"/>
    </ligand>
</feature>
<dbReference type="InterPro" id="IPR013785">
    <property type="entry name" value="Aldolase_TIM"/>
</dbReference>
<feature type="binding site" evidence="4">
    <location>
        <begin position="76"/>
        <end position="78"/>
    </location>
    <ligand>
        <name>3-dehydroquinate</name>
        <dbReference type="ChEBI" id="CHEBI:32364"/>
    </ligand>
</feature>
<keyword evidence="4" id="KW-0028">Amino-acid biosynthesis</keyword>
<dbReference type="InterPro" id="IPR050146">
    <property type="entry name" value="Type-I_3-dehydroquinase"/>
</dbReference>
<evidence type="ECO:0000256" key="3">
    <source>
        <dbReference type="ARBA" id="ARBA00023270"/>
    </source>
</evidence>
<keyword evidence="6" id="KW-1185">Reference proteome</keyword>
<dbReference type="Gene3D" id="3.20.20.70">
    <property type="entry name" value="Aldolase class I"/>
    <property type="match status" value="1"/>
</dbReference>
<evidence type="ECO:0000256" key="1">
    <source>
        <dbReference type="ARBA" id="ARBA00001864"/>
    </source>
</evidence>
<feature type="active site" description="Proton donor/acceptor" evidence="4">
    <location>
        <position position="160"/>
    </location>
</feature>
<dbReference type="HOGENOM" id="CLU_064444_2_1_2"/>
<gene>
    <name evidence="4" type="primary">aroD</name>
    <name evidence="5" type="ordered locus">Mhar_0788</name>
</gene>
<keyword evidence="3 4" id="KW-0704">Schiff base</keyword>
<feature type="binding site" evidence="4">
    <location>
        <position position="225"/>
    </location>
    <ligand>
        <name>3-dehydroquinate</name>
        <dbReference type="ChEBI" id="CHEBI:32364"/>
    </ligand>
</feature>
<dbReference type="EMBL" id="CP003117">
    <property type="protein sequence ID" value="AET64161.1"/>
    <property type="molecule type" value="Genomic_DNA"/>
</dbReference>
<dbReference type="Pfam" id="PF01487">
    <property type="entry name" value="DHquinase_I"/>
    <property type="match status" value="1"/>
</dbReference>
<dbReference type="EC" id="4.2.1.10" evidence="4"/>
<dbReference type="GO" id="GO:0009073">
    <property type="term" value="P:aromatic amino acid family biosynthetic process"/>
    <property type="evidence" value="ECO:0007669"/>
    <property type="project" value="UniProtKB-KW"/>
</dbReference>
<dbReference type="GO" id="GO:0046279">
    <property type="term" value="P:3,4-dihydroxybenzoate biosynthetic process"/>
    <property type="evidence" value="ECO:0007669"/>
    <property type="project" value="TreeGrafter"/>
</dbReference>
<proteinExistence type="inferred from homology"/>
<dbReference type="PANTHER" id="PTHR43699">
    <property type="entry name" value="3-DEHYDROQUINATE DEHYDRATASE"/>
    <property type="match status" value="1"/>
</dbReference>
<dbReference type="InterPro" id="IPR001381">
    <property type="entry name" value="DHquinase_I"/>
</dbReference>
<sequence>MMRLNGGWKMVAGRDEVRIGDIGHEGRDRIELRHHRRRLEIGDLEIEVPAVVAVLSGEGAGGEAYIAEGLGADLVEVRLDLIPGDGMKILREVRQATTLPIIATNRWAVEGGAFRGGEDERIEILAEASAWADLVDVEVMAEGRDRLLEMVDRPAILSYHDFSGVPGIEEAGSILRVAFEAGAGIAKLALTPASLEECLALLSLLLSAPGPTSLLGMGDVGRHLRALAPIYGSVLTYGYITAPAAPGQIPVKDLRGVLDVLMGR</sequence>
<evidence type="ECO:0000313" key="5">
    <source>
        <dbReference type="EMBL" id="AET64161.1"/>
    </source>
</evidence>
<comment type="pathway">
    <text evidence="4">Metabolic intermediate biosynthesis; chorismate biosynthesis; chorismate from D-erythrose 4-phosphate and phosphoenolpyruvate: step 3/7.</text>
</comment>
<dbReference type="UniPathway" id="UPA00053">
    <property type="reaction ID" value="UER00086"/>
</dbReference>
<comment type="catalytic activity">
    <reaction evidence="1 4">
        <text>3-dehydroquinate = 3-dehydroshikimate + H2O</text>
        <dbReference type="Rhea" id="RHEA:21096"/>
        <dbReference type="ChEBI" id="CHEBI:15377"/>
        <dbReference type="ChEBI" id="CHEBI:16630"/>
        <dbReference type="ChEBI" id="CHEBI:32364"/>
        <dbReference type="EC" id="4.2.1.10"/>
    </reaction>
</comment>
<name>G7WKX8_METH6</name>
<dbReference type="RefSeq" id="WP_014586346.1">
    <property type="nucleotide sequence ID" value="NC_017527.1"/>
</dbReference>
<protein>
    <recommendedName>
        <fullName evidence="4">3-dehydroquinate dehydratase</fullName>
        <shortName evidence="4">3-dehydroquinase</shortName>
        <ecNumber evidence="4">4.2.1.10</ecNumber>
    </recommendedName>
    <alternativeName>
        <fullName evidence="4">Type I DHQase</fullName>
    </alternativeName>
    <alternativeName>
        <fullName evidence="4">Type I dehydroquinase</fullName>
        <shortName evidence="4">DHQ1</shortName>
    </alternativeName>
</protein>
<dbReference type="KEGG" id="mhi:Mhar_0788"/>
<comment type="function">
    <text evidence="4">Involved in the third step of the chorismate pathway, which leads to the biosynthesis of aromatic amino acids. Catalyzes the cis-dehydration of 3-dehydroquinate (DHQ) and introduces the first double bond of the aromatic ring to yield 3-dehydroshikimate.</text>
</comment>
<evidence type="ECO:0000313" key="6">
    <source>
        <dbReference type="Proteomes" id="UP000005877"/>
    </source>
</evidence>
<dbReference type="PANTHER" id="PTHR43699:SF1">
    <property type="entry name" value="3-DEHYDROQUINATE DEHYDRATASE"/>
    <property type="match status" value="1"/>
</dbReference>
<keyword evidence="2 4" id="KW-0456">Lyase</keyword>
<reference evidence="5 6" key="1">
    <citation type="journal article" date="2012" name="PLoS ONE">
        <title>The genome characteristics and predicted function of methyl-group oxidation pathway in the obligate aceticlastic methanogens, Methanosaeta spp.</title>
        <authorList>
            <person name="Zhu J."/>
            <person name="Zheng H."/>
            <person name="Ai G."/>
            <person name="Zhang G."/>
            <person name="Liu D."/>
            <person name="Liu X."/>
            <person name="Dong X."/>
        </authorList>
    </citation>
    <scope>NUCLEOTIDE SEQUENCE [LARGE SCALE GENOMIC DNA]</scope>
    <source>
        <strain evidence="5 6">6Ac</strain>
    </source>
</reference>
<feature type="binding site" evidence="4">
    <location>
        <position position="106"/>
    </location>
    <ligand>
        <name>3-dehydroquinate</name>
        <dbReference type="ChEBI" id="CHEBI:32364"/>
    </ligand>
</feature>
<dbReference type="SUPFAM" id="SSF51569">
    <property type="entry name" value="Aldolase"/>
    <property type="match status" value="1"/>
</dbReference>
<dbReference type="PATRIC" id="fig|1110509.7.peg.879"/>
<dbReference type="GeneID" id="12509957"/>
<organism evidence="5 6">
    <name type="scientific">Methanothrix harundinacea (strain 6Ac)</name>
    <name type="common">Methanosaeta harundinacea</name>
    <dbReference type="NCBI Taxonomy" id="1110509"/>
    <lineage>
        <taxon>Archaea</taxon>
        <taxon>Methanobacteriati</taxon>
        <taxon>Methanobacteriota</taxon>
        <taxon>Stenosarchaea group</taxon>
        <taxon>Methanomicrobia</taxon>
        <taxon>Methanotrichales</taxon>
        <taxon>Methanotrichaceae</taxon>
        <taxon>Methanothrix</taxon>
    </lineage>
</organism>
<feature type="active site" description="Schiff-base intermediate with substrate" evidence="4">
    <location>
        <position position="187"/>
    </location>
</feature>